<evidence type="ECO:0000313" key="3">
    <source>
        <dbReference type="EMBL" id="GMH90116.1"/>
    </source>
</evidence>
<dbReference type="AlphaFoldDB" id="A0A9W7BFH1"/>
<keyword evidence="1" id="KW-0175">Coiled coil</keyword>
<dbReference type="EMBL" id="BRXX01000102">
    <property type="protein sequence ID" value="GMH90116.1"/>
    <property type="molecule type" value="Genomic_DNA"/>
</dbReference>
<accession>A0A9W7BFH1</accession>
<gene>
    <name evidence="3" type="ORF">TrVE_jg3454</name>
</gene>
<keyword evidence="4" id="KW-1185">Reference proteome</keyword>
<reference evidence="4" key="1">
    <citation type="journal article" date="2023" name="Commun. Biol.">
        <title>Genome analysis of Parmales, the sister group of diatoms, reveals the evolutionary specialization of diatoms from phago-mixotrophs to photoautotrophs.</title>
        <authorList>
            <person name="Ban H."/>
            <person name="Sato S."/>
            <person name="Yoshikawa S."/>
            <person name="Yamada K."/>
            <person name="Nakamura Y."/>
            <person name="Ichinomiya M."/>
            <person name="Sato N."/>
            <person name="Blanc-Mathieu R."/>
            <person name="Endo H."/>
            <person name="Kuwata A."/>
            <person name="Ogata H."/>
        </authorList>
    </citation>
    <scope>NUCLEOTIDE SEQUENCE [LARGE SCALE GENOMIC DNA]</scope>
    <source>
        <strain evidence="4">NIES 3699</strain>
    </source>
</reference>
<name>A0A9W7BFH1_9STRA</name>
<feature type="region of interest" description="Disordered" evidence="2">
    <location>
        <begin position="1"/>
        <end position="22"/>
    </location>
</feature>
<organism evidence="3 4">
    <name type="scientific">Triparma verrucosa</name>
    <dbReference type="NCBI Taxonomy" id="1606542"/>
    <lineage>
        <taxon>Eukaryota</taxon>
        <taxon>Sar</taxon>
        <taxon>Stramenopiles</taxon>
        <taxon>Ochrophyta</taxon>
        <taxon>Bolidophyceae</taxon>
        <taxon>Parmales</taxon>
        <taxon>Triparmaceae</taxon>
        <taxon>Triparma</taxon>
    </lineage>
</organism>
<evidence type="ECO:0000256" key="1">
    <source>
        <dbReference type="SAM" id="Coils"/>
    </source>
</evidence>
<protein>
    <submittedName>
        <fullName evidence="3">Uncharacterized protein</fullName>
    </submittedName>
</protein>
<comment type="caution">
    <text evidence="3">The sequence shown here is derived from an EMBL/GenBank/DDBJ whole genome shotgun (WGS) entry which is preliminary data.</text>
</comment>
<feature type="compositionally biased region" description="Basic and acidic residues" evidence="2">
    <location>
        <begin position="115"/>
        <end position="125"/>
    </location>
</feature>
<sequence>MASLVENVETTPPPTPIPAKVDNEVSNVVTPGADNTAKVLTEEEMEREKKREMMAKKRKEIEARLEKKRAENAALAKAMFAGGEEEIEGPAYDPFAAKFEKPREKMNQTTTGGSKGKEGNADHTTGKCKFARPCTVGWKSQNQPLQRGGGGRTPRQKG</sequence>
<evidence type="ECO:0000256" key="2">
    <source>
        <dbReference type="SAM" id="MobiDB-lite"/>
    </source>
</evidence>
<dbReference type="Proteomes" id="UP001165160">
    <property type="component" value="Unassembled WGS sequence"/>
</dbReference>
<proteinExistence type="predicted"/>
<feature type="coiled-coil region" evidence="1">
    <location>
        <begin position="40"/>
        <end position="78"/>
    </location>
</feature>
<evidence type="ECO:0000313" key="4">
    <source>
        <dbReference type="Proteomes" id="UP001165160"/>
    </source>
</evidence>
<feature type="region of interest" description="Disordered" evidence="2">
    <location>
        <begin position="98"/>
        <end position="158"/>
    </location>
</feature>